<comment type="similarity">
    <text evidence="11">Belongs to the TonB-dependent receptor family.</text>
</comment>
<dbReference type="InterPro" id="IPR008969">
    <property type="entry name" value="CarboxyPept-like_regulatory"/>
</dbReference>
<accession>A0ABT0BZ78</accession>
<dbReference type="NCBIfam" id="TIGR04057">
    <property type="entry name" value="SusC_RagA_signa"/>
    <property type="match status" value="1"/>
</dbReference>
<dbReference type="RefSeq" id="WP_243323652.1">
    <property type="nucleotide sequence ID" value="NZ_JAKZMM010000009.1"/>
</dbReference>
<gene>
    <name evidence="14" type="ORF">MUN53_04940</name>
</gene>
<evidence type="ECO:0000256" key="11">
    <source>
        <dbReference type="PROSITE-ProRule" id="PRU01360"/>
    </source>
</evidence>
<dbReference type="NCBIfam" id="TIGR04056">
    <property type="entry name" value="OMP_RagA_SusC"/>
    <property type="match status" value="1"/>
</dbReference>
<dbReference type="Pfam" id="PF07715">
    <property type="entry name" value="Plug"/>
    <property type="match status" value="1"/>
</dbReference>
<protein>
    <submittedName>
        <fullName evidence="14">SusC/RagA family TonB-linked outer membrane protein</fullName>
    </submittedName>
</protein>
<keyword evidence="5 11" id="KW-0812">Transmembrane</keyword>
<evidence type="ECO:0000256" key="12">
    <source>
        <dbReference type="SAM" id="SignalP"/>
    </source>
</evidence>
<organism evidence="14 15">
    <name type="scientific">Parabacteroides faecalis</name>
    <dbReference type="NCBI Taxonomy" id="2924040"/>
    <lineage>
        <taxon>Bacteria</taxon>
        <taxon>Pseudomonadati</taxon>
        <taxon>Bacteroidota</taxon>
        <taxon>Bacteroidia</taxon>
        <taxon>Bacteroidales</taxon>
        <taxon>Tannerellaceae</taxon>
        <taxon>Parabacteroides</taxon>
    </lineage>
</organism>
<keyword evidence="3 11" id="KW-1134">Transmembrane beta strand</keyword>
<keyword evidence="4" id="KW-0410">Iron transport</keyword>
<keyword evidence="9 11" id="KW-0472">Membrane</keyword>
<proteinExistence type="inferred from homology"/>
<evidence type="ECO:0000256" key="2">
    <source>
        <dbReference type="ARBA" id="ARBA00022448"/>
    </source>
</evidence>
<dbReference type="Gene3D" id="2.60.40.1120">
    <property type="entry name" value="Carboxypeptidase-like, regulatory domain"/>
    <property type="match status" value="1"/>
</dbReference>
<name>A0ABT0BZ78_9BACT</name>
<evidence type="ECO:0000256" key="4">
    <source>
        <dbReference type="ARBA" id="ARBA00022496"/>
    </source>
</evidence>
<dbReference type="InterPro" id="IPR036942">
    <property type="entry name" value="Beta-barrel_TonB_sf"/>
</dbReference>
<evidence type="ECO:0000313" key="15">
    <source>
        <dbReference type="Proteomes" id="UP001165444"/>
    </source>
</evidence>
<dbReference type="EMBL" id="JAKZMM010000009">
    <property type="protein sequence ID" value="MCJ2379960.1"/>
    <property type="molecule type" value="Genomic_DNA"/>
</dbReference>
<comment type="caution">
    <text evidence="14">The sequence shown here is derived from an EMBL/GenBank/DDBJ whole genome shotgun (WGS) entry which is preliminary data.</text>
</comment>
<dbReference type="InterPro" id="IPR023996">
    <property type="entry name" value="TonB-dep_OMP_SusC/RagA"/>
</dbReference>
<evidence type="ECO:0000256" key="3">
    <source>
        <dbReference type="ARBA" id="ARBA00022452"/>
    </source>
</evidence>
<comment type="subcellular location">
    <subcellularLocation>
        <location evidence="1 11">Cell outer membrane</location>
        <topology evidence="1 11">Multi-pass membrane protein</topology>
    </subcellularLocation>
</comment>
<dbReference type="InterPro" id="IPR037066">
    <property type="entry name" value="Plug_dom_sf"/>
</dbReference>
<evidence type="ECO:0000313" key="14">
    <source>
        <dbReference type="EMBL" id="MCJ2379960.1"/>
    </source>
</evidence>
<keyword evidence="15" id="KW-1185">Reference proteome</keyword>
<dbReference type="InterPro" id="IPR039426">
    <property type="entry name" value="TonB-dep_rcpt-like"/>
</dbReference>
<evidence type="ECO:0000256" key="7">
    <source>
        <dbReference type="ARBA" id="ARBA00023065"/>
    </source>
</evidence>
<keyword evidence="8" id="KW-0798">TonB box</keyword>
<dbReference type="InterPro" id="IPR012910">
    <property type="entry name" value="Plug_dom"/>
</dbReference>
<dbReference type="Gene3D" id="2.40.170.20">
    <property type="entry name" value="TonB-dependent receptor, beta-barrel domain"/>
    <property type="match status" value="1"/>
</dbReference>
<dbReference type="SUPFAM" id="SSF49464">
    <property type="entry name" value="Carboxypeptidase regulatory domain-like"/>
    <property type="match status" value="1"/>
</dbReference>
<keyword evidence="2 11" id="KW-0813">Transport</keyword>
<feature type="domain" description="Secretin/TonB short N-terminal" evidence="13">
    <location>
        <begin position="50"/>
        <end position="101"/>
    </location>
</feature>
<dbReference type="Proteomes" id="UP001165444">
    <property type="component" value="Unassembled WGS sequence"/>
</dbReference>
<evidence type="ECO:0000259" key="13">
    <source>
        <dbReference type="SMART" id="SM00965"/>
    </source>
</evidence>
<dbReference type="PANTHER" id="PTHR32552:SF81">
    <property type="entry name" value="TONB-DEPENDENT OUTER MEMBRANE RECEPTOR"/>
    <property type="match status" value="1"/>
</dbReference>
<keyword evidence="12" id="KW-0732">Signal</keyword>
<evidence type="ECO:0000256" key="9">
    <source>
        <dbReference type="ARBA" id="ARBA00023136"/>
    </source>
</evidence>
<evidence type="ECO:0000256" key="1">
    <source>
        <dbReference type="ARBA" id="ARBA00004571"/>
    </source>
</evidence>
<sequence length="1100" mass="123825">MKSLFFACLIGSAGLVQATNTYAQTTTVSLHVENQTVGDVLQQIESKTEFSFFYNNRHVDLNRRVSVSMNETNIFKILDAVFDGTDIVYQVVDNRIVLSKRNETLPLVQQSGKKITGTVLDATGMPVIGANVMVKGTTNGTITDMDGKFSLDVEEGAILVVSYIGFSNQEIKVGNQTNLSIAMKEDAEALDELVVTALGIKREEKALGYSVQKVSGEDLSVVKGVNVASSLTGKISGLQINNSSEISESPELKLRGESPLIVIDGVAYGNMSMSDISAEDIESIDVLKGATASALYGVRGRAGAIMITTKKANEEGALTVNVSNNTMFSAGYLKMPEAQHSYSTGNYGILEYNSGNVWGDYMDGHEVEQYDPITKEMKVMPLLSKGGDNIKNFLRSSLVTNTNVNISQAGKLGGYRVSATHVHQNGQYPNSKLDKFIVNSSGNITYNKFKLDASFSYKKELAPNMPKVDYGGGNILYNMLIWGGTEYDIRDFKDYWKVKDQEQNWPFKAWYDNPYYIMYERINKEDNNLLNTSLTMTYDIFDNLSVMLRSGFDNYNNGEEKRQSVGDSGEKRGYYAYNLYKGSSFNNDLIVKGDYAWKDFSLNFIAGLSSYWYKNESLYANTRGGLSIPGFYSLNASVERAGVSKTVSEKALYSVYGKAGLSWKNGVFVDVTGRNDWSSSLPADSRSYFYPSVSGSILPTAFFNPIEDILDFWKIRASWTVAKKDLDVYEINRVFNVSTDVWNGFSTATYPTKIRDANIKPETETSYEFGTNFRFFDNRLSFDYTYFTRLRYDRLIEASISQASGFSSMITNTSEELKQKGMEFTLGGKPIVNKDFSWESAFNLSFWHWYYHKMDPIHSSKDPRIQEGERYDKYFITDWERDHEGNIVHQAGLPVKNKYQTVMGYSDPKCILGWTNTFNYKNFDLSISIDGRIGGLMYSWTEQAMWNSGAHPDSDNQWRYDEVVNGLQNYVGQGSMVVSGSATYDPYGNVIEDTRVFAPNNVPVSYQNYTQIYNENPWDHNARQNILDGTFIKLREVALNYTLPSNIAQKILCKNMRIGIVGQNLLLWTKEFRFSDPDRGKENLNTPTSRYVGFNINLTL</sequence>
<keyword evidence="7" id="KW-0406">Ion transport</keyword>
<dbReference type="SMART" id="SM00965">
    <property type="entry name" value="STN"/>
    <property type="match status" value="1"/>
</dbReference>
<dbReference type="Pfam" id="PF13715">
    <property type="entry name" value="CarbopepD_reg_2"/>
    <property type="match status" value="1"/>
</dbReference>
<dbReference type="InterPro" id="IPR023997">
    <property type="entry name" value="TonB-dep_OMP_SusC/RagA_CS"/>
</dbReference>
<dbReference type="PROSITE" id="PS52016">
    <property type="entry name" value="TONB_DEPENDENT_REC_3"/>
    <property type="match status" value="1"/>
</dbReference>
<reference evidence="14 15" key="1">
    <citation type="submission" date="2022-03" db="EMBL/GenBank/DDBJ databases">
        <title>Parabacteroides sp. nov. isolated from swine feces.</title>
        <authorList>
            <person name="Bak J.E."/>
        </authorList>
    </citation>
    <scope>NUCLEOTIDE SEQUENCE [LARGE SCALE GENOMIC DNA]</scope>
    <source>
        <strain evidence="14 15">AGMB00274</strain>
    </source>
</reference>
<keyword evidence="10 11" id="KW-0998">Cell outer membrane</keyword>
<dbReference type="PANTHER" id="PTHR32552">
    <property type="entry name" value="FERRICHROME IRON RECEPTOR-RELATED"/>
    <property type="match status" value="1"/>
</dbReference>
<dbReference type="Pfam" id="PF07660">
    <property type="entry name" value="STN"/>
    <property type="match status" value="1"/>
</dbReference>
<dbReference type="SUPFAM" id="SSF56935">
    <property type="entry name" value="Porins"/>
    <property type="match status" value="1"/>
</dbReference>
<evidence type="ECO:0000256" key="6">
    <source>
        <dbReference type="ARBA" id="ARBA00023004"/>
    </source>
</evidence>
<evidence type="ECO:0000256" key="10">
    <source>
        <dbReference type="ARBA" id="ARBA00023237"/>
    </source>
</evidence>
<feature type="signal peptide" evidence="12">
    <location>
        <begin position="1"/>
        <end position="18"/>
    </location>
</feature>
<evidence type="ECO:0000256" key="5">
    <source>
        <dbReference type="ARBA" id="ARBA00022692"/>
    </source>
</evidence>
<keyword evidence="6" id="KW-0408">Iron</keyword>
<dbReference type="InterPro" id="IPR011662">
    <property type="entry name" value="Secretin/TonB_short_N"/>
</dbReference>
<dbReference type="Gene3D" id="2.170.130.10">
    <property type="entry name" value="TonB-dependent receptor, plug domain"/>
    <property type="match status" value="1"/>
</dbReference>
<evidence type="ECO:0000256" key="8">
    <source>
        <dbReference type="ARBA" id="ARBA00023077"/>
    </source>
</evidence>
<feature type="chain" id="PRO_5047253693" evidence="12">
    <location>
        <begin position="19"/>
        <end position="1100"/>
    </location>
</feature>